<dbReference type="eggNOG" id="COG3746">
    <property type="taxonomic scope" value="Bacteria"/>
</dbReference>
<dbReference type="AlphaFoldDB" id="W7Y4A2"/>
<organism evidence="1 2">
    <name type="scientific">Saccharicrinis fermentans DSM 9555 = JCM 21142</name>
    <dbReference type="NCBI Taxonomy" id="869213"/>
    <lineage>
        <taxon>Bacteria</taxon>
        <taxon>Pseudomonadati</taxon>
        <taxon>Bacteroidota</taxon>
        <taxon>Bacteroidia</taxon>
        <taxon>Marinilabiliales</taxon>
        <taxon>Marinilabiliaceae</taxon>
        <taxon>Saccharicrinis</taxon>
    </lineage>
</organism>
<dbReference type="Proteomes" id="UP000019402">
    <property type="component" value="Unassembled WGS sequence"/>
</dbReference>
<comment type="caution">
    <text evidence="1">The sequence shown here is derived from an EMBL/GenBank/DDBJ whole genome shotgun (WGS) entry which is preliminary data.</text>
</comment>
<proteinExistence type="predicted"/>
<dbReference type="STRING" id="869213.GCA_000517085_02197"/>
<dbReference type="InterPro" id="IPR023614">
    <property type="entry name" value="Porin_dom_sf"/>
</dbReference>
<accession>W7Y4A2</accession>
<gene>
    <name evidence="1" type="ORF">JCM21142_104458</name>
</gene>
<evidence type="ECO:0000313" key="1">
    <source>
        <dbReference type="EMBL" id="GAF05710.1"/>
    </source>
</evidence>
<protein>
    <recommendedName>
        <fullName evidence="3">Phosphate-selective porin</fullName>
    </recommendedName>
</protein>
<sequence>MRYNYNVSSWKPEQQKRGGDLGFDVFRINAKAKYKGLKLNAEYRFYSEGFGGAMLKQGWIGYDFSTENNLQLGLTQVPFGITQYNSHSWFFSMNYYVGLEDDHDMGLKYTHIDDQWEYAIAFFKNAEELSFGNNSDVSNSRYAYDVGSSGSGTHKNKEINQFNVKVDRKFSNGSAQHKVGVSAQYGGVYNIDTKDVGDRYAWAAHYELKVGSFDLKAQVSKYSYNTENPDGEDNRVIAMTAYGAPYMVASEALSYTLGAAYTIPVEWGPVSSLQFYNDFGMLDKTVDSFEDSFMNVTGVLVSAGNVYTYIDFAQGKDQPWLGAAWTNGLGSGTPDAEWENRFNINIGYYF</sequence>
<evidence type="ECO:0000313" key="2">
    <source>
        <dbReference type="Proteomes" id="UP000019402"/>
    </source>
</evidence>
<dbReference type="RefSeq" id="WP_200871475.1">
    <property type="nucleotide sequence ID" value="NZ_BAMD01000110.1"/>
</dbReference>
<reference evidence="1 2" key="1">
    <citation type="journal article" date="2014" name="Genome Announc.">
        <title>Draft Genome Sequence of Cytophaga fermentans JCM 21142T, a Facultative Anaerobe Isolated from Marine Mud.</title>
        <authorList>
            <person name="Starns D."/>
            <person name="Oshima K."/>
            <person name="Suda W."/>
            <person name="Iino T."/>
            <person name="Yuki M."/>
            <person name="Inoue J."/>
            <person name="Kitamura K."/>
            <person name="Iida T."/>
            <person name="Darby A."/>
            <person name="Hattori M."/>
            <person name="Ohkuma M."/>
        </authorList>
    </citation>
    <scope>NUCLEOTIDE SEQUENCE [LARGE SCALE GENOMIC DNA]</scope>
    <source>
        <strain evidence="1 2">JCM 21142</strain>
    </source>
</reference>
<name>W7Y4A2_9BACT</name>
<dbReference type="EMBL" id="BAMD01000110">
    <property type="protein sequence ID" value="GAF05710.1"/>
    <property type="molecule type" value="Genomic_DNA"/>
</dbReference>
<dbReference type="Gene3D" id="2.40.160.10">
    <property type="entry name" value="Porin"/>
    <property type="match status" value="1"/>
</dbReference>
<keyword evidence="2" id="KW-1185">Reference proteome</keyword>
<dbReference type="SUPFAM" id="SSF56935">
    <property type="entry name" value="Porins"/>
    <property type="match status" value="1"/>
</dbReference>
<evidence type="ECO:0008006" key="3">
    <source>
        <dbReference type="Google" id="ProtNLM"/>
    </source>
</evidence>